<proteinExistence type="predicted"/>
<dbReference type="EMBL" id="MFUY01000031">
    <property type="protein sequence ID" value="OGI85524.1"/>
    <property type="molecule type" value="Genomic_DNA"/>
</dbReference>
<organism evidence="3 4">
    <name type="scientific">Candidatus Nomurabacteria bacterium RIFCSPLOWO2_01_FULL_41_12</name>
    <dbReference type="NCBI Taxonomy" id="1801774"/>
    <lineage>
        <taxon>Bacteria</taxon>
        <taxon>Candidatus Nomuraibacteriota</taxon>
    </lineage>
</organism>
<gene>
    <name evidence="3" type="ORF">A3A05_03740</name>
</gene>
<evidence type="ECO:0000313" key="3">
    <source>
        <dbReference type="EMBL" id="OGI85524.1"/>
    </source>
</evidence>
<dbReference type="STRING" id="1801774.A3A05_03740"/>
<dbReference type="AlphaFoldDB" id="A0A1F6WUN1"/>
<sequence length="114" mass="13279">MNHRNEFPGQARPRTEGTQNNKPETALHELHVFGAGLQTQAQEELSRKCMEAREQARTELEAALLKYRDNLVKLKERTERSEDIALAKEMVLHAFQDEFKRIQNALRIKIIRTP</sequence>
<protein>
    <submittedName>
        <fullName evidence="3">Uncharacterized protein</fullName>
    </submittedName>
</protein>
<feature type="coiled-coil region" evidence="1">
    <location>
        <begin position="50"/>
        <end position="77"/>
    </location>
</feature>
<keyword evidence="1" id="KW-0175">Coiled coil</keyword>
<comment type="caution">
    <text evidence="3">The sequence shown here is derived from an EMBL/GenBank/DDBJ whole genome shotgun (WGS) entry which is preliminary data.</text>
</comment>
<accession>A0A1F6WUN1</accession>
<reference evidence="3 4" key="1">
    <citation type="journal article" date="2016" name="Nat. Commun.">
        <title>Thousands of microbial genomes shed light on interconnected biogeochemical processes in an aquifer system.</title>
        <authorList>
            <person name="Anantharaman K."/>
            <person name="Brown C.T."/>
            <person name="Hug L.A."/>
            <person name="Sharon I."/>
            <person name="Castelle C.J."/>
            <person name="Probst A.J."/>
            <person name="Thomas B.C."/>
            <person name="Singh A."/>
            <person name="Wilkins M.J."/>
            <person name="Karaoz U."/>
            <person name="Brodie E.L."/>
            <person name="Williams K.H."/>
            <person name="Hubbard S.S."/>
            <person name="Banfield J.F."/>
        </authorList>
    </citation>
    <scope>NUCLEOTIDE SEQUENCE [LARGE SCALE GENOMIC DNA]</scope>
</reference>
<dbReference type="Proteomes" id="UP000176187">
    <property type="component" value="Unassembled WGS sequence"/>
</dbReference>
<feature type="region of interest" description="Disordered" evidence="2">
    <location>
        <begin position="1"/>
        <end position="25"/>
    </location>
</feature>
<name>A0A1F6WUN1_9BACT</name>
<evidence type="ECO:0000256" key="1">
    <source>
        <dbReference type="SAM" id="Coils"/>
    </source>
</evidence>
<evidence type="ECO:0000256" key="2">
    <source>
        <dbReference type="SAM" id="MobiDB-lite"/>
    </source>
</evidence>
<evidence type="ECO:0000313" key="4">
    <source>
        <dbReference type="Proteomes" id="UP000176187"/>
    </source>
</evidence>